<evidence type="ECO:0000313" key="3">
    <source>
        <dbReference type="Proteomes" id="UP001446871"/>
    </source>
</evidence>
<accession>A0ABR1WCQ2</accession>
<name>A0ABR1WCQ2_9PEZI</name>
<gene>
    <name evidence="2" type="ORF">PG996_000082</name>
</gene>
<reference evidence="2 3" key="1">
    <citation type="submission" date="2023-01" db="EMBL/GenBank/DDBJ databases">
        <title>Analysis of 21 Apiospora genomes using comparative genomics revels a genus with tremendous synthesis potential of carbohydrate active enzymes and secondary metabolites.</title>
        <authorList>
            <person name="Sorensen T."/>
        </authorList>
    </citation>
    <scope>NUCLEOTIDE SEQUENCE [LARGE SCALE GENOMIC DNA]</scope>
    <source>
        <strain evidence="2 3">CBS 83171</strain>
    </source>
</reference>
<feature type="domain" description="2EXR" evidence="1">
    <location>
        <begin position="16"/>
        <end position="111"/>
    </location>
</feature>
<sequence>MSGYIAPATATAATSFPAFPRLAVEIQLMIWEAFAKAEAASRVVPLNTERCPFINRVEQFPDKESYADNDDEEFDWLVLRILPLKRLASPLLRVCARSREVTLKRYQTRVNLYEIPYSHPWVFRSYEEWLQAKSNSWSRRRRDRSEYPRPARYFHPFVTKTSRVWADRKRYCIEVENDLIQATADGLDSIGLADKRAGLNTPSVRPNRRKGCVHLDLESDRFMPMSQWIDMSQYDGSRIYGLREVSDALDNSKYHGASFHGDGDGGLNDIMARRPTALRYASAYLSDEVRQTTQLGCFISNPSTF</sequence>
<organism evidence="2 3">
    <name type="scientific">Apiospora saccharicola</name>
    <dbReference type="NCBI Taxonomy" id="335842"/>
    <lineage>
        <taxon>Eukaryota</taxon>
        <taxon>Fungi</taxon>
        <taxon>Dikarya</taxon>
        <taxon>Ascomycota</taxon>
        <taxon>Pezizomycotina</taxon>
        <taxon>Sordariomycetes</taxon>
        <taxon>Xylariomycetidae</taxon>
        <taxon>Amphisphaeriales</taxon>
        <taxon>Apiosporaceae</taxon>
        <taxon>Apiospora</taxon>
    </lineage>
</organism>
<dbReference type="Pfam" id="PF20150">
    <property type="entry name" value="2EXR"/>
    <property type="match status" value="1"/>
</dbReference>
<comment type="caution">
    <text evidence="2">The sequence shown here is derived from an EMBL/GenBank/DDBJ whole genome shotgun (WGS) entry which is preliminary data.</text>
</comment>
<evidence type="ECO:0000259" key="1">
    <source>
        <dbReference type="Pfam" id="PF20150"/>
    </source>
</evidence>
<keyword evidence="3" id="KW-1185">Reference proteome</keyword>
<dbReference type="InterPro" id="IPR045518">
    <property type="entry name" value="2EXR"/>
</dbReference>
<dbReference type="Proteomes" id="UP001446871">
    <property type="component" value="Unassembled WGS sequence"/>
</dbReference>
<proteinExistence type="predicted"/>
<protein>
    <recommendedName>
        <fullName evidence="1">2EXR domain-containing protein</fullName>
    </recommendedName>
</protein>
<dbReference type="EMBL" id="JAQQWM010000001">
    <property type="protein sequence ID" value="KAK8081301.1"/>
    <property type="molecule type" value="Genomic_DNA"/>
</dbReference>
<evidence type="ECO:0000313" key="2">
    <source>
        <dbReference type="EMBL" id="KAK8081301.1"/>
    </source>
</evidence>